<dbReference type="GO" id="GO:0008233">
    <property type="term" value="F:peptidase activity"/>
    <property type="evidence" value="ECO:0007669"/>
    <property type="project" value="UniProtKB-KW"/>
</dbReference>
<dbReference type="InterPro" id="IPR001972">
    <property type="entry name" value="Stomatin_HflK_fam"/>
</dbReference>
<dbReference type="Pfam" id="PF01145">
    <property type="entry name" value="Band_7"/>
    <property type="match status" value="1"/>
</dbReference>
<feature type="transmembrane region" description="Helical" evidence="6">
    <location>
        <begin position="57"/>
        <end position="79"/>
    </location>
</feature>
<dbReference type="CDD" id="cd03404">
    <property type="entry name" value="SPFH_HflK"/>
    <property type="match status" value="1"/>
</dbReference>
<keyword evidence="10" id="KW-1185">Reference proteome</keyword>
<dbReference type="InterPro" id="IPR050710">
    <property type="entry name" value="Band7/mec-2_domain"/>
</dbReference>
<dbReference type="AlphaFoldDB" id="A0A3M0AF02"/>
<dbReference type="GO" id="GO:0006508">
    <property type="term" value="P:proteolysis"/>
    <property type="evidence" value="ECO:0007669"/>
    <property type="project" value="UniProtKB-KW"/>
</dbReference>
<dbReference type="InterPro" id="IPR001107">
    <property type="entry name" value="Band_7"/>
</dbReference>
<protein>
    <recommendedName>
        <fullName evidence="6">Protein HflK</fullName>
    </recommendedName>
</protein>
<evidence type="ECO:0000256" key="5">
    <source>
        <dbReference type="ARBA" id="ARBA00023136"/>
    </source>
</evidence>
<dbReference type="Pfam" id="PF12221">
    <property type="entry name" value="HflK_N"/>
    <property type="match status" value="1"/>
</dbReference>
<comment type="subunit">
    <text evidence="6">HflC and HflK may interact to form a multimeric complex.</text>
</comment>
<evidence type="ECO:0000256" key="6">
    <source>
        <dbReference type="RuleBase" id="RU364113"/>
    </source>
</evidence>
<gene>
    <name evidence="9" type="ORF">DFR27_0217</name>
</gene>
<keyword evidence="4 6" id="KW-1133">Transmembrane helix</keyword>
<dbReference type="SUPFAM" id="SSF117892">
    <property type="entry name" value="Band 7/SPFH domain"/>
    <property type="match status" value="1"/>
</dbReference>
<dbReference type="GO" id="GO:0016020">
    <property type="term" value="C:membrane"/>
    <property type="evidence" value="ECO:0007669"/>
    <property type="project" value="UniProtKB-SubCell"/>
</dbReference>
<evidence type="ECO:0000256" key="2">
    <source>
        <dbReference type="ARBA" id="ARBA00006971"/>
    </source>
</evidence>
<evidence type="ECO:0000313" key="10">
    <source>
        <dbReference type="Proteomes" id="UP000267187"/>
    </source>
</evidence>
<dbReference type="OrthoDB" id="9779595at2"/>
<dbReference type="RefSeq" id="WP_121875612.1">
    <property type="nucleotide sequence ID" value="NZ_REFJ01000001.1"/>
</dbReference>
<accession>A0A3M0AF02</accession>
<comment type="caution">
    <text evidence="9">The sequence shown here is derived from an EMBL/GenBank/DDBJ whole genome shotgun (WGS) entry which is preliminary data.</text>
</comment>
<name>A0A3M0AF02_9GAMM</name>
<dbReference type="InterPro" id="IPR010201">
    <property type="entry name" value="HflK"/>
</dbReference>
<keyword evidence="5 6" id="KW-0472">Membrane</keyword>
<comment type="subcellular location">
    <subcellularLocation>
        <location evidence="1">Membrane</location>
        <topology evidence="1">Single-pass membrane protein</topology>
    </subcellularLocation>
</comment>
<keyword evidence="9" id="KW-0645">Protease</keyword>
<organism evidence="9 10">
    <name type="scientific">Umboniibacter marinipuniceus</name>
    <dbReference type="NCBI Taxonomy" id="569599"/>
    <lineage>
        <taxon>Bacteria</taxon>
        <taxon>Pseudomonadati</taxon>
        <taxon>Pseudomonadota</taxon>
        <taxon>Gammaproteobacteria</taxon>
        <taxon>Cellvibrionales</taxon>
        <taxon>Cellvibrionaceae</taxon>
        <taxon>Umboniibacter</taxon>
    </lineage>
</organism>
<dbReference type="NCBIfam" id="TIGR01933">
    <property type="entry name" value="hflK"/>
    <property type="match status" value="1"/>
</dbReference>
<dbReference type="Gene3D" id="3.30.479.30">
    <property type="entry name" value="Band 7 domain"/>
    <property type="match status" value="1"/>
</dbReference>
<feature type="region of interest" description="Disordered" evidence="7">
    <location>
        <begin position="360"/>
        <end position="379"/>
    </location>
</feature>
<comment type="similarity">
    <text evidence="2 6">Belongs to the band 7/mec-2 family. HflK subfamily.</text>
</comment>
<feature type="region of interest" description="Disordered" evidence="7">
    <location>
        <begin position="1"/>
        <end position="28"/>
    </location>
</feature>
<keyword evidence="3 6" id="KW-0812">Transmembrane</keyword>
<reference evidence="9 10" key="1">
    <citation type="submission" date="2018-10" db="EMBL/GenBank/DDBJ databases">
        <title>Genomic Encyclopedia of Type Strains, Phase IV (KMG-IV): sequencing the most valuable type-strain genomes for metagenomic binning, comparative biology and taxonomic classification.</title>
        <authorList>
            <person name="Goeker M."/>
        </authorList>
    </citation>
    <scope>NUCLEOTIDE SEQUENCE [LARGE SCALE GENOMIC DNA]</scope>
    <source>
        <strain evidence="9 10">DSM 25080</strain>
    </source>
</reference>
<dbReference type="PRINTS" id="PR00721">
    <property type="entry name" value="STOMATIN"/>
</dbReference>
<feature type="compositionally biased region" description="Basic and acidic residues" evidence="7">
    <location>
        <begin position="1"/>
        <end position="12"/>
    </location>
</feature>
<dbReference type="InterPro" id="IPR020980">
    <property type="entry name" value="Membrane_HflK_N"/>
</dbReference>
<dbReference type="PANTHER" id="PTHR43327:SF2">
    <property type="entry name" value="MODULATOR OF FTSH PROTEASE HFLK"/>
    <property type="match status" value="1"/>
</dbReference>
<keyword evidence="9" id="KW-0378">Hydrolase</keyword>
<evidence type="ECO:0000256" key="3">
    <source>
        <dbReference type="ARBA" id="ARBA00022692"/>
    </source>
</evidence>
<dbReference type="SMART" id="SM00244">
    <property type="entry name" value="PHB"/>
    <property type="match status" value="1"/>
</dbReference>
<proteinExistence type="inferred from homology"/>
<dbReference type="PANTHER" id="PTHR43327">
    <property type="entry name" value="STOMATIN-LIKE PROTEIN 2, MITOCHONDRIAL"/>
    <property type="match status" value="1"/>
</dbReference>
<comment type="function">
    <text evidence="6">HflC and HflK could encode or regulate a protease.</text>
</comment>
<evidence type="ECO:0000256" key="4">
    <source>
        <dbReference type="ARBA" id="ARBA00022989"/>
    </source>
</evidence>
<evidence type="ECO:0000259" key="8">
    <source>
        <dbReference type="SMART" id="SM00244"/>
    </source>
</evidence>
<dbReference type="EMBL" id="REFJ01000001">
    <property type="protein sequence ID" value="RMA82269.1"/>
    <property type="molecule type" value="Genomic_DNA"/>
</dbReference>
<feature type="domain" description="Band 7" evidence="8">
    <location>
        <begin position="74"/>
        <end position="234"/>
    </location>
</feature>
<sequence>MAWNEPGDKGRDPWGGGNKNDGPPDLDDALKQLNDRLRGLFGGGSSNGGKGGSGSSMGIVGLVIAVVVLLWGASGIYQVNEQERGVVLRLGMFHEVVGPGLQWNPPLIDDVTIENVTNLRPHRTSGRMLTKDLNLVEVSISVQYRISDIQNFVLKVDNPERSLREATDSALRQVIGATDMDAVLTDGRAAIATEARVRLQELMEVYATGIEVTKVAIEQSEAPADVRDAFNDVSRALEDRDRLRQEAEAYALGIVPIARGQAQRVYQESEAYRDRVIAEAEGETARFNALLVEYQRAPEVTRQRLYIDMMQDVLGDSNKVLIDVEGGNNMMYLPLDRLMQSNAPRLNLSETSMREAQATLESLRTQPTEVPTNTRGPRR</sequence>
<evidence type="ECO:0000256" key="7">
    <source>
        <dbReference type="SAM" id="MobiDB-lite"/>
    </source>
</evidence>
<dbReference type="InterPro" id="IPR036013">
    <property type="entry name" value="Band_7/SPFH_dom_sf"/>
</dbReference>
<evidence type="ECO:0000256" key="1">
    <source>
        <dbReference type="ARBA" id="ARBA00004167"/>
    </source>
</evidence>
<dbReference type="Proteomes" id="UP000267187">
    <property type="component" value="Unassembled WGS sequence"/>
</dbReference>
<evidence type="ECO:0000313" key="9">
    <source>
        <dbReference type="EMBL" id="RMA82269.1"/>
    </source>
</evidence>